<name>A0A4S4MCD4_9APHY</name>
<dbReference type="InterPro" id="IPR001680">
    <property type="entry name" value="WD40_rpt"/>
</dbReference>
<evidence type="ECO:0000256" key="5">
    <source>
        <dbReference type="PROSITE-ProRule" id="PRU00221"/>
    </source>
</evidence>
<dbReference type="SUPFAM" id="SSF53187">
    <property type="entry name" value="Zn-dependent exopeptidases"/>
    <property type="match status" value="1"/>
</dbReference>
<proteinExistence type="inferred from homology"/>
<keyword evidence="3" id="KW-0479">Metal-binding</keyword>
<feature type="repeat" description="WD" evidence="5">
    <location>
        <begin position="84"/>
        <end position="125"/>
    </location>
</feature>
<dbReference type="GO" id="GO:0046872">
    <property type="term" value="F:metal ion binding"/>
    <property type="evidence" value="ECO:0007669"/>
    <property type="project" value="UniProtKB-KW"/>
</dbReference>
<dbReference type="PIRSF" id="PIRSF037237">
    <property type="entry name" value="Peptidase_WD_repeats_DUG2"/>
    <property type="match status" value="1"/>
</dbReference>
<dbReference type="InterPro" id="IPR011650">
    <property type="entry name" value="Peptidase_M20_dimer"/>
</dbReference>
<dbReference type="InterPro" id="IPR015943">
    <property type="entry name" value="WD40/YVTN_repeat-like_dom_sf"/>
</dbReference>
<dbReference type="PROSITE" id="PS50082">
    <property type="entry name" value="WD_REPEATS_2"/>
    <property type="match status" value="2"/>
</dbReference>
<gene>
    <name evidence="8" type="ORF">EUX98_g8107</name>
</gene>
<dbReference type="AlphaFoldDB" id="A0A4S4MCD4"/>
<keyword evidence="9" id="KW-1185">Reference proteome</keyword>
<accession>A0A4S4MCD4</accession>
<dbReference type="PANTHER" id="PTHR43270:SF8">
    <property type="entry name" value="DI- AND TRIPEPTIDASE DUG2-RELATED"/>
    <property type="match status" value="1"/>
</dbReference>
<dbReference type="Gene3D" id="3.40.630.10">
    <property type="entry name" value="Zn peptidases"/>
    <property type="match status" value="1"/>
</dbReference>
<feature type="compositionally biased region" description="Low complexity" evidence="6">
    <location>
        <begin position="224"/>
        <end position="234"/>
    </location>
</feature>
<dbReference type="Proteomes" id="UP000308730">
    <property type="component" value="Unassembled WGS sequence"/>
</dbReference>
<comment type="similarity">
    <text evidence="1">Belongs to the peptidase M20A family.</text>
</comment>
<comment type="caution">
    <text evidence="8">The sequence shown here is derived from an EMBL/GenBank/DDBJ whole genome shotgun (WGS) entry which is preliminary data.</text>
</comment>
<evidence type="ECO:0000259" key="7">
    <source>
        <dbReference type="Pfam" id="PF07687"/>
    </source>
</evidence>
<dbReference type="OrthoDB" id="7832001at2759"/>
<dbReference type="InterPro" id="IPR017149">
    <property type="entry name" value="GSH_degradosome_Dug2"/>
</dbReference>
<dbReference type="GO" id="GO:0008233">
    <property type="term" value="F:peptidase activity"/>
    <property type="evidence" value="ECO:0007669"/>
    <property type="project" value="UniProtKB-KW"/>
</dbReference>
<dbReference type="Pfam" id="PF00400">
    <property type="entry name" value="WD40"/>
    <property type="match status" value="2"/>
</dbReference>
<dbReference type="PROSITE" id="PS50294">
    <property type="entry name" value="WD_REPEATS_REGION"/>
    <property type="match status" value="1"/>
</dbReference>
<dbReference type="SUPFAM" id="SSF50978">
    <property type="entry name" value="WD40 repeat-like"/>
    <property type="match status" value="1"/>
</dbReference>
<reference evidence="8 9" key="1">
    <citation type="submission" date="2019-02" db="EMBL/GenBank/DDBJ databases">
        <title>Genome sequencing of the rare red list fungi Antrodiella citrinella (Flaviporus citrinellus).</title>
        <authorList>
            <person name="Buettner E."/>
            <person name="Kellner H."/>
        </authorList>
    </citation>
    <scope>NUCLEOTIDE SEQUENCE [LARGE SCALE GENOMIC DNA]</scope>
    <source>
        <strain evidence="8 9">DSM 108506</strain>
    </source>
</reference>
<evidence type="ECO:0000256" key="6">
    <source>
        <dbReference type="SAM" id="MobiDB-lite"/>
    </source>
</evidence>
<dbReference type="PANTHER" id="PTHR43270">
    <property type="entry name" value="BETA-ALA-HIS DIPEPTIDASE"/>
    <property type="match status" value="1"/>
</dbReference>
<keyword evidence="2" id="KW-0645">Protease</keyword>
<organism evidence="8 9">
    <name type="scientific">Antrodiella citrinella</name>
    <dbReference type="NCBI Taxonomy" id="2447956"/>
    <lineage>
        <taxon>Eukaryota</taxon>
        <taxon>Fungi</taxon>
        <taxon>Dikarya</taxon>
        <taxon>Basidiomycota</taxon>
        <taxon>Agaricomycotina</taxon>
        <taxon>Agaricomycetes</taxon>
        <taxon>Polyporales</taxon>
        <taxon>Steccherinaceae</taxon>
        <taxon>Antrodiella</taxon>
    </lineage>
</organism>
<dbReference type="Gene3D" id="2.130.10.10">
    <property type="entry name" value="YVTN repeat-like/Quinoprotein amine dehydrogenase"/>
    <property type="match status" value="2"/>
</dbReference>
<dbReference type="SMART" id="SM00320">
    <property type="entry name" value="WD40"/>
    <property type="match status" value="5"/>
</dbReference>
<evidence type="ECO:0000256" key="2">
    <source>
        <dbReference type="ARBA" id="ARBA00022670"/>
    </source>
</evidence>
<evidence type="ECO:0000256" key="1">
    <source>
        <dbReference type="ARBA" id="ARBA00006247"/>
    </source>
</evidence>
<protein>
    <recommendedName>
        <fullName evidence="7">Peptidase M20 dimerisation domain-containing protein</fullName>
    </recommendedName>
</protein>
<evidence type="ECO:0000313" key="8">
    <source>
        <dbReference type="EMBL" id="THH23069.1"/>
    </source>
</evidence>
<keyword evidence="4" id="KW-0378">Hydrolase</keyword>
<dbReference type="Gene3D" id="3.30.70.360">
    <property type="match status" value="1"/>
</dbReference>
<dbReference type="InterPro" id="IPR051458">
    <property type="entry name" value="Cyt/Met_Dipeptidase"/>
</dbReference>
<dbReference type="InterPro" id="IPR036322">
    <property type="entry name" value="WD40_repeat_dom_sf"/>
</dbReference>
<evidence type="ECO:0000313" key="9">
    <source>
        <dbReference type="Proteomes" id="UP000308730"/>
    </source>
</evidence>
<keyword evidence="5" id="KW-0853">WD repeat</keyword>
<dbReference type="Pfam" id="PF07687">
    <property type="entry name" value="M20_dimer"/>
    <property type="match status" value="1"/>
</dbReference>
<evidence type="ECO:0000256" key="4">
    <source>
        <dbReference type="ARBA" id="ARBA00022801"/>
    </source>
</evidence>
<sequence length="808" mass="88125">MVQRTPCNAIQLTRFSLPPRSASLSRPLNPANENPALTHSLYQRSSSVLSLAADSCHIYSGSQADDILVGRVWDKATFTLKATLQGHTGSVLALQYAPDRQWLFSASGDSSVRVWSTKSLTPLFQITPHLDTDSGDLFSLAWSPSLSTIYFGCQNTSLQWYTFPSEDGGIPFTASSSRFNTPSLDSLSLSGTSTPRRAHKFFDSYPQYTRRVADLNARNSHRNSPSPESSSPPSADDCLTQPPLGPITSVEVPATNMIWSAHFGYVYCVALSPSTYEGSDDNPICDVDATRLVTGSGDSTVKLWSLPSGIPTLEHTFECGQGAVLALAVRADTVYAGCQDGYVKVLDLETRTCVRTIIVQEGIDVLSLSMLDSDLYTCSANGQIQYKRMSSGQGGLSTSRHLVAQMPRAVRCRIIFREDNNPLVLATFHGAKSQHKLPRILFYGHYDVIDAPVNGWSSDPFQLLPLNGYLYGRGITDNKGPVMAVACAAATLLRKRALDLDLVMLIEGEEESGSRGFRDTVKKYKDQIGEVDAILVSNSTWISETTPCITYGLRGVIHCEAEISSSGCDLHSGVDGGAAVEPMMDMVGLLSSLTDGKKRVTIPGFYDSVRPLTADERQLYKVLSGVTQTPASALSAKWREPSLTVHNIEVSGPKNSTVIPAIVKARVSLRIVPEQDLDTIAAGLQDYLKAEFEKLQSSNSLHLSIKHTADWWLGKLDDPWFLALESAVRDEWGVEPLRIREGGSIPSVPYLEKEFSCHALHLPLGQNTDQAHLPNERISLVNLQRGQAVVERFFTKVAQGIETDGASA</sequence>
<evidence type="ECO:0000256" key="3">
    <source>
        <dbReference type="ARBA" id="ARBA00022723"/>
    </source>
</evidence>
<dbReference type="GO" id="GO:0006508">
    <property type="term" value="P:proteolysis"/>
    <property type="evidence" value="ECO:0007669"/>
    <property type="project" value="UniProtKB-KW"/>
</dbReference>
<dbReference type="InterPro" id="IPR002933">
    <property type="entry name" value="Peptidase_M20"/>
</dbReference>
<dbReference type="Pfam" id="PF01546">
    <property type="entry name" value="Peptidase_M20"/>
    <property type="match status" value="1"/>
</dbReference>
<feature type="domain" description="Peptidase M20 dimerisation" evidence="7">
    <location>
        <begin position="552"/>
        <end position="693"/>
    </location>
</feature>
<feature type="region of interest" description="Disordered" evidence="6">
    <location>
        <begin position="218"/>
        <end position="243"/>
    </location>
</feature>
<feature type="repeat" description="WD" evidence="5">
    <location>
        <begin position="288"/>
        <end position="314"/>
    </location>
</feature>
<dbReference type="EMBL" id="SGPM01000399">
    <property type="protein sequence ID" value="THH23069.1"/>
    <property type="molecule type" value="Genomic_DNA"/>
</dbReference>
<dbReference type="GO" id="GO:0006751">
    <property type="term" value="P:glutathione catabolic process"/>
    <property type="evidence" value="ECO:0007669"/>
    <property type="project" value="InterPro"/>
</dbReference>